<dbReference type="AlphaFoldDB" id="A0A0C3KHH2"/>
<dbReference type="EMBL" id="KN831955">
    <property type="protein sequence ID" value="KIO09047.1"/>
    <property type="molecule type" value="Genomic_DNA"/>
</dbReference>
<reference evidence="1 2" key="1">
    <citation type="submission" date="2014-04" db="EMBL/GenBank/DDBJ databases">
        <authorList>
            <consortium name="DOE Joint Genome Institute"/>
            <person name="Kuo A."/>
            <person name="Kohler A."/>
            <person name="Costa M.D."/>
            <person name="Nagy L.G."/>
            <person name="Floudas D."/>
            <person name="Copeland A."/>
            <person name="Barry K.W."/>
            <person name="Cichocki N."/>
            <person name="Veneault-Fourrey C."/>
            <person name="LaButti K."/>
            <person name="Lindquist E.A."/>
            <person name="Lipzen A."/>
            <person name="Lundell T."/>
            <person name="Morin E."/>
            <person name="Murat C."/>
            <person name="Sun H."/>
            <person name="Tunlid A."/>
            <person name="Henrissat B."/>
            <person name="Grigoriev I.V."/>
            <person name="Hibbett D.S."/>
            <person name="Martin F."/>
            <person name="Nordberg H.P."/>
            <person name="Cantor M.N."/>
            <person name="Hua S.X."/>
        </authorList>
    </citation>
    <scope>NUCLEOTIDE SEQUENCE [LARGE SCALE GENOMIC DNA]</scope>
    <source>
        <strain evidence="1 2">Marx 270</strain>
    </source>
</reference>
<dbReference type="Proteomes" id="UP000054217">
    <property type="component" value="Unassembled WGS sequence"/>
</dbReference>
<accession>A0A0C3KHH2</accession>
<dbReference type="HOGENOM" id="CLU_2747065_0_0_1"/>
<evidence type="ECO:0000313" key="2">
    <source>
        <dbReference type="Proteomes" id="UP000054217"/>
    </source>
</evidence>
<keyword evidence="2" id="KW-1185">Reference proteome</keyword>
<dbReference type="OrthoDB" id="3263117at2759"/>
<organism evidence="1 2">
    <name type="scientific">Pisolithus tinctorius Marx 270</name>
    <dbReference type="NCBI Taxonomy" id="870435"/>
    <lineage>
        <taxon>Eukaryota</taxon>
        <taxon>Fungi</taxon>
        <taxon>Dikarya</taxon>
        <taxon>Basidiomycota</taxon>
        <taxon>Agaricomycotina</taxon>
        <taxon>Agaricomycetes</taxon>
        <taxon>Agaricomycetidae</taxon>
        <taxon>Boletales</taxon>
        <taxon>Sclerodermatineae</taxon>
        <taxon>Pisolithaceae</taxon>
        <taxon>Pisolithus</taxon>
    </lineage>
</organism>
<evidence type="ECO:0000313" key="1">
    <source>
        <dbReference type="EMBL" id="KIO09047.1"/>
    </source>
</evidence>
<dbReference type="STRING" id="870435.A0A0C3KHH2"/>
<dbReference type="InParanoid" id="A0A0C3KHH2"/>
<protein>
    <submittedName>
        <fullName evidence="1">Uncharacterized protein</fullName>
    </submittedName>
</protein>
<feature type="non-terminal residue" evidence="1">
    <location>
        <position position="1"/>
    </location>
</feature>
<sequence length="71" mass="7968">RPHVIASDCLICWSSPHGADFLSSLENLFPQQSIFRLFQVMLQSLDHSTCSNYGAGLLHFTQFCDLLALPE</sequence>
<name>A0A0C3KHH2_PISTI</name>
<gene>
    <name evidence="1" type="ORF">M404DRAFT_70662</name>
</gene>
<reference evidence="2" key="2">
    <citation type="submission" date="2015-01" db="EMBL/GenBank/DDBJ databases">
        <title>Evolutionary Origins and Diversification of the Mycorrhizal Mutualists.</title>
        <authorList>
            <consortium name="DOE Joint Genome Institute"/>
            <consortium name="Mycorrhizal Genomics Consortium"/>
            <person name="Kohler A."/>
            <person name="Kuo A."/>
            <person name="Nagy L.G."/>
            <person name="Floudas D."/>
            <person name="Copeland A."/>
            <person name="Barry K.W."/>
            <person name="Cichocki N."/>
            <person name="Veneault-Fourrey C."/>
            <person name="LaButti K."/>
            <person name="Lindquist E.A."/>
            <person name="Lipzen A."/>
            <person name="Lundell T."/>
            <person name="Morin E."/>
            <person name="Murat C."/>
            <person name="Riley R."/>
            <person name="Ohm R."/>
            <person name="Sun H."/>
            <person name="Tunlid A."/>
            <person name="Henrissat B."/>
            <person name="Grigoriev I.V."/>
            <person name="Hibbett D.S."/>
            <person name="Martin F."/>
        </authorList>
    </citation>
    <scope>NUCLEOTIDE SEQUENCE [LARGE SCALE GENOMIC DNA]</scope>
    <source>
        <strain evidence="2">Marx 270</strain>
    </source>
</reference>
<proteinExistence type="predicted"/>
<feature type="non-terminal residue" evidence="1">
    <location>
        <position position="71"/>
    </location>
</feature>